<gene>
    <name evidence="1" type="ordered locus">MHC_00845</name>
</gene>
<dbReference type="Proteomes" id="UP000009135">
    <property type="component" value="Chromosome"/>
</dbReference>
<dbReference type="KEGG" id="mhe:MHC_00845"/>
<keyword evidence="2" id="KW-1185">Reference proteome</keyword>
<organism evidence="1 2">
    <name type="scientific">Mycoplasma haemocanis (strain Illinois)</name>
    <dbReference type="NCBI Taxonomy" id="1111676"/>
    <lineage>
        <taxon>Bacteria</taxon>
        <taxon>Bacillati</taxon>
        <taxon>Mycoplasmatota</taxon>
        <taxon>Mollicutes</taxon>
        <taxon>Mycoplasmataceae</taxon>
        <taxon>Mycoplasma</taxon>
    </lineage>
</organism>
<evidence type="ECO:0000313" key="2">
    <source>
        <dbReference type="Proteomes" id="UP000009135"/>
    </source>
</evidence>
<dbReference type="HOGENOM" id="CLU_087258_1_0_14"/>
<evidence type="ECO:0000313" key="1">
    <source>
        <dbReference type="EMBL" id="AEW45035.2"/>
    </source>
</evidence>
<protein>
    <submittedName>
        <fullName evidence="1">Uncharacterized protein</fullName>
    </submittedName>
</protein>
<dbReference type="STRING" id="1111676.MHC_00845"/>
<reference evidence="1 2" key="1">
    <citation type="journal article" date="2012" name="J. Bacteriol.">
        <title>Complete genome sequence of Mycoplasma haemocanis strain Illinois.</title>
        <authorList>
            <person name="do Nascimento N.C."/>
            <person name="Guimaraes A.M."/>
            <person name="Santos A.P."/>
            <person name="Sanmiguel P.J."/>
            <person name="Messick J.B."/>
        </authorList>
    </citation>
    <scope>NUCLEOTIDE SEQUENCE [LARGE SCALE GENOMIC DNA]</scope>
    <source>
        <strain evidence="1 2">Illinois</strain>
    </source>
</reference>
<dbReference type="AlphaFoldDB" id="H6N5S5"/>
<accession>H6N5S5</accession>
<proteinExistence type="predicted"/>
<sequence>MQVMTGKIFLGLGSIGTLSGAGIGTYLYTKDSIWNHVKDRVLGNGPEFTDSWKFKFKQMKEESQDKFPELEEIKKKHSGDETKGGEALKNWCSKSYSYTYKSAFNSENKDLLKKIERYCIQSLEEKFTSLLQSGHKVLGNGTTESQTDYDANYKKIENYSTSKEGKLPEEIKSLKSSDIASKWTTLQSWCRKIQSIPFTQEGDTFKVGKELCIKTS</sequence>
<name>H6N5S5_MYCHN</name>
<dbReference type="EMBL" id="CP003199">
    <property type="protein sequence ID" value="AEW45035.2"/>
    <property type="molecule type" value="Genomic_DNA"/>
</dbReference>